<comment type="caution">
    <text evidence="1">The sequence shown here is derived from an EMBL/GenBank/DDBJ whole genome shotgun (WGS) entry which is preliminary data.</text>
</comment>
<dbReference type="PANTHER" id="PTHR39185:SF1">
    <property type="entry name" value="SWARMING MOTILITY PROTEIN SWRD"/>
    <property type="match status" value="1"/>
</dbReference>
<proteinExistence type="predicted"/>
<sequence length="66" mass="7739">MIKVIRLNGEILYLNLFQIEYMESIPETKIKMMNGNYYLVKDTVDSIIKQEAGFLNNCISFEDKSK</sequence>
<organism evidence="1 2">
    <name type="scientific">Enterocloster bolteae</name>
    <dbReference type="NCBI Taxonomy" id="208479"/>
    <lineage>
        <taxon>Bacteria</taxon>
        <taxon>Bacillati</taxon>
        <taxon>Bacillota</taxon>
        <taxon>Clostridia</taxon>
        <taxon>Lachnospirales</taxon>
        <taxon>Lachnospiraceae</taxon>
        <taxon>Enterocloster</taxon>
    </lineage>
</organism>
<dbReference type="InterPro" id="IPR009384">
    <property type="entry name" value="SwrD-like"/>
</dbReference>
<dbReference type="Pfam" id="PF06289">
    <property type="entry name" value="FlbD"/>
    <property type="match status" value="1"/>
</dbReference>
<evidence type="ECO:0008006" key="3">
    <source>
        <dbReference type="Google" id="ProtNLM"/>
    </source>
</evidence>
<gene>
    <name evidence="1" type="ORF">DWW02_04680</name>
</gene>
<evidence type="ECO:0000313" key="2">
    <source>
        <dbReference type="Proteomes" id="UP000284543"/>
    </source>
</evidence>
<dbReference type="AlphaFoldDB" id="A0A412ZFJ2"/>
<dbReference type="Proteomes" id="UP000284543">
    <property type="component" value="Unassembled WGS sequence"/>
</dbReference>
<dbReference type="PANTHER" id="PTHR39185">
    <property type="entry name" value="SWARMING MOTILITY PROTEIN SWRD"/>
    <property type="match status" value="1"/>
</dbReference>
<evidence type="ECO:0000313" key="1">
    <source>
        <dbReference type="EMBL" id="RGV79020.1"/>
    </source>
</evidence>
<accession>A0A412ZFJ2</accession>
<protein>
    <recommendedName>
        <fullName evidence="3">Flagellar protein FlbD</fullName>
    </recommendedName>
</protein>
<name>A0A412ZFJ2_9FIRM</name>
<dbReference type="EMBL" id="QRZM01000001">
    <property type="protein sequence ID" value="RGV79020.1"/>
    <property type="molecule type" value="Genomic_DNA"/>
</dbReference>
<dbReference type="RefSeq" id="WP_117626636.1">
    <property type="nucleotide sequence ID" value="NZ_BAABXO010000001.1"/>
</dbReference>
<reference evidence="1 2" key="1">
    <citation type="submission" date="2018-08" db="EMBL/GenBank/DDBJ databases">
        <title>A genome reference for cultivated species of the human gut microbiota.</title>
        <authorList>
            <person name="Zou Y."/>
            <person name="Xue W."/>
            <person name="Luo G."/>
        </authorList>
    </citation>
    <scope>NUCLEOTIDE SEQUENCE [LARGE SCALE GENOMIC DNA]</scope>
    <source>
        <strain evidence="1 2">AF14-18</strain>
    </source>
</reference>